<dbReference type="InterPro" id="IPR014284">
    <property type="entry name" value="RNA_pol_sigma-70_dom"/>
</dbReference>
<organism evidence="6 7">
    <name type="scientific">Luteolibacter rhizosphaerae</name>
    <dbReference type="NCBI Taxonomy" id="2989719"/>
    <lineage>
        <taxon>Bacteria</taxon>
        <taxon>Pseudomonadati</taxon>
        <taxon>Verrucomicrobiota</taxon>
        <taxon>Verrucomicrobiia</taxon>
        <taxon>Verrucomicrobiales</taxon>
        <taxon>Verrucomicrobiaceae</taxon>
        <taxon>Luteolibacter</taxon>
    </lineage>
</organism>
<comment type="caution">
    <text evidence="6">The sequence shown here is derived from an EMBL/GenBank/DDBJ whole genome shotgun (WGS) entry which is preliminary data.</text>
</comment>
<evidence type="ECO:0000256" key="2">
    <source>
        <dbReference type="ARBA" id="ARBA00023015"/>
    </source>
</evidence>
<dbReference type="PANTHER" id="PTHR43133">
    <property type="entry name" value="RNA POLYMERASE ECF-TYPE SIGMA FACTO"/>
    <property type="match status" value="1"/>
</dbReference>
<accession>A0ABT3FXE2</accession>
<dbReference type="RefSeq" id="WP_264510507.1">
    <property type="nucleotide sequence ID" value="NZ_JAPDDR010000001.1"/>
</dbReference>
<dbReference type="InterPro" id="IPR013324">
    <property type="entry name" value="RNA_pol_sigma_r3/r4-like"/>
</dbReference>
<comment type="similarity">
    <text evidence="1">Belongs to the sigma-70 factor family. ECF subfamily.</text>
</comment>
<reference evidence="6" key="1">
    <citation type="submission" date="2022-10" db="EMBL/GenBank/DDBJ databases">
        <title>Luteolibacter sp. GHJ8, whole genome shotgun sequencing project.</title>
        <authorList>
            <person name="Zhao G."/>
            <person name="Shen L."/>
        </authorList>
    </citation>
    <scope>NUCLEOTIDE SEQUENCE</scope>
    <source>
        <strain evidence="6">GHJ8</strain>
    </source>
</reference>
<dbReference type="InterPro" id="IPR053812">
    <property type="entry name" value="HTH_Sigma70_ECF-like"/>
</dbReference>
<dbReference type="InterPro" id="IPR039425">
    <property type="entry name" value="RNA_pol_sigma-70-like"/>
</dbReference>
<keyword evidence="2" id="KW-0805">Transcription regulation</keyword>
<keyword evidence="3" id="KW-0731">Sigma factor</keyword>
<dbReference type="EMBL" id="JAPDDR010000001">
    <property type="protein sequence ID" value="MCW1912262.1"/>
    <property type="molecule type" value="Genomic_DNA"/>
</dbReference>
<dbReference type="Proteomes" id="UP001165653">
    <property type="component" value="Unassembled WGS sequence"/>
</dbReference>
<evidence type="ECO:0000313" key="6">
    <source>
        <dbReference type="EMBL" id="MCW1912262.1"/>
    </source>
</evidence>
<name>A0ABT3FXE2_9BACT</name>
<gene>
    <name evidence="6" type="ORF">OJ996_01675</name>
</gene>
<dbReference type="InterPro" id="IPR011517">
    <property type="entry name" value="RNA_pol_sigma70_ECF-like"/>
</dbReference>
<dbReference type="PANTHER" id="PTHR43133:SF39">
    <property type="entry name" value="SIMILAR TO RNA POLYMERASE SIGMA-E FACTOR"/>
    <property type="match status" value="1"/>
</dbReference>
<dbReference type="NCBIfam" id="TIGR02999">
    <property type="entry name" value="Sig-70_X6"/>
    <property type="match status" value="1"/>
</dbReference>
<dbReference type="Pfam" id="PF07638">
    <property type="entry name" value="Sigma70_ECF"/>
    <property type="match status" value="1"/>
</dbReference>
<protein>
    <submittedName>
        <fullName evidence="6">ECF-type sigma factor</fullName>
    </submittedName>
</protein>
<keyword evidence="4" id="KW-0804">Transcription</keyword>
<evidence type="ECO:0000256" key="1">
    <source>
        <dbReference type="ARBA" id="ARBA00010641"/>
    </source>
</evidence>
<dbReference type="InterPro" id="IPR013325">
    <property type="entry name" value="RNA_pol_sigma_r2"/>
</dbReference>
<proteinExistence type="inferred from homology"/>
<keyword evidence="7" id="KW-1185">Reference proteome</keyword>
<evidence type="ECO:0000313" key="7">
    <source>
        <dbReference type="Proteomes" id="UP001165653"/>
    </source>
</evidence>
<dbReference type="Gene3D" id="1.10.10.10">
    <property type="entry name" value="Winged helix-like DNA-binding domain superfamily/Winged helix DNA-binding domain"/>
    <property type="match status" value="1"/>
</dbReference>
<evidence type="ECO:0000256" key="3">
    <source>
        <dbReference type="ARBA" id="ARBA00023082"/>
    </source>
</evidence>
<evidence type="ECO:0000256" key="4">
    <source>
        <dbReference type="ARBA" id="ARBA00023163"/>
    </source>
</evidence>
<dbReference type="SUPFAM" id="SSF88659">
    <property type="entry name" value="Sigma3 and sigma4 domains of RNA polymerase sigma factors"/>
    <property type="match status" value="1"/>
</dbReference>
<dbReference type="SUPFAM" id="SSF88946">
    <property type="entry name" value="Sigma2 domain of RNA polymerase sigma factors"/>
    <property type="match status" value="1"/>
</dbReference>
<dbReference type="InterPro" id="IPR036388">
    <property type="entry name" value="WH-like_DNA-bd_sf"/>
</dbReference>
<feature type="domain" description="RNA polymerase sigma-70 ECF-like HTH" evidence="5">
    <location>
        <begin position="6"/>
        <end position="189"/>
    </location>
</feature>
<sequence length="193" mass="21085">MDVPAEELTRLFQEMDAGSQDAREAMLAAVYGQLRTIAKVRMANEAPGRTLQATELVHEAWLRLGGPEGGGQGWANRRHFFSAAATAMRRILIEHARSRASLKRGSGQEALTIESVLDLSEAPASERILALDAALASLEAEAPEAHQVVMLRFFTGLSVAECAAALDSSERTVMRHWAFAKAWLANDLEQDRT</sequence>
<dbReference type="NCBIfam" id="TIGR02937">
    <property type="entry name" value="sigma70-ECF"/>
    <property type="match status" value="1"/>
</dbReference>
<evidence type="ECO:0000259" key="5">
    <source>
        <dbReference type="Pfam" id="PF07638"/>
    </source>
</evidence>